<dbReference type="AlphaFoldDB" id="G9N2X0"/>
<evidence type="ECO:0000313" key="8">
    <source>
        <dbReference type="EMBL" id="EHK19029.1"/>
    </source>
</evidence>
<dbReference type="Pfam" id="PF00083">
    <property type="entry name" value="Sugar_tr"/>
    <property type="match status" value="1"/>
</dbReference>
<evidence type="ECO:0000256" key="2">
    <source>
        <dbReference type="ARBA" id="ARBA00010992"/>
    </source>
</evidence>
<dbReference type="SUPFAM" id="SSF103473">
    <property type="entry name" value="MFS general substrate transporter"/>
    <property type="match status" value="1"/>
</dbReference>
<evidence type="ECO:0000256" key="5">
    <source>
        <dbReference type="ARBA" id="ARBA00023136"/>
    </source>
</evidence>
<dbReference type="PANTHER" id="PTHR48022">
    <property type="entry name" value="PLASTIDIC GLUCOSE TRANSPORTER 4"/>
    <property type="match status" value="1"/>
</dbReference>
<dbReference type="PROSITE" id="PS00216">
    <property type="entry name" value="SUGAR_TRANSPORT_1"/>
    <property type="match status" value="1"/>
</dbReference>
<dbReference type="GeneID" id="25788388"/>
<feature type="transmembrane region" description="Helical" evidence="6">
    <location>
        <begin position="447"/>
        <end position="466"/>
    </location>
</feature>
<feature type="transmembrane region" description="Helical" evidence="6">
    <location>
        <begin position="228"/>
        <end position="246"/>
    </location>
</feature>
<comment type="subcellular location">
    <subcellularLocation>
        <location evidence="1">Membrane</location>
        <topology evidence="1">Multi-pass membrane protein</topology>
    </subcellularLocation>
</comment>
<keyword evidence="5 6" id="KW-0472">Membrane</keyword>
<feature type="transmembrane region" description="Helical" evidence="6">
    <location>
        <begin position="478"/>
        <end position="496"/>
    </location>
</feature>
<proteinExistence type="inferred from homology"/>
<organism evidence="8 9">
    <name type="scientific">Hypocrea virens (strain Gv29-8 / FGSC 10586)</name>
    <name type="common">Gliocladium virens</name>
    <name type="synonym">Trichoderma virens</name>
    <dbReference type="NCBI Taxonomy" id="413071"/>
    <lineage>
        <taxon>Eukaryota</taxon>
        <taxon>Fungi</taxon>
        <taxon>Dikarya</taxon>
        <taxon>Ascomycota</taxon>
        <taxon>Pezizomycotina</taxon>
        <taxon>Sordariomycetes</taxon>
        <taxon>Hypocreomycetidae</taxon>
        <taxon>Hypocreales</taxon>
        <taxon>Hypocreaceae</taxon>
        <taxon>Trichoderma</taxon>
    </lineage>
</organism>
<dbReference type="PROSITE" id="PS00217">
    <property type="entry name" value="SUGAR_TRANSPORT_2"/>
    <property type="match status" value="1"/>
</dbReference>
<dbReference type="PROSITE" id="PS50850">
    <property type="entry name" value="MFS"/>
    <property type="match status" value="1"/>
</dbReference>
<keyword evidence="9" id="KW-1185">Reference proteome</keyword>
<protein>
    <recommendedName>
        <fullName evidence="7">Major facilitator superfamily (MFS) profile domain-containing protein</fullName>
    </recommendedName>
</protein>
<comment type="caution">
    <text evidence="8">The sequence shown here is derived from an EMBL/GenBank/DDBJ whole genome shotgun (WGS) entry which is preliminary data.</text>
</comment>
<dbReference type="eggNOG" id="KOG0254">
    <property type="taxonomic scope" value="Eukaryota"/>
</dbReference>
<dbReference type="InParanoid" id="G9N2X0"/>
<dbReference type="InterPro" id="IPR036259">
    <property type="entry name" value="MFS_trans_sf"/>
</dbReference>
<dbReference type="OMA" id="WRIAAIC"/>
<evidence type="ECO:0000256" key="3">
    <source>
        <dbReference type="ARBA" id="ARBA00022692"/>
    </source>
</evidence>
<dbReference type="RefSeq" id="XP_013953222.1">
    <property type="nucleotide sequence ID" value="XM_014097747.1"/>
</dbReference>
<dbReference type="EMBL" id="ABDF02000085">
    <property type="protein sequence ID" value="EHK19029.1"/>
    <property type="molecule type" value="Genomic_DNA"/>
</dbReference>
<feature type="transmembrane region" description="Helical" evidence="6">
    <location>
        <begin position="198"/>
        <end position="216"/>
    </location>
</feature>
<sequence length="546" mass="60622">MEPNQESNEKVITATHLEALDNGDLSKPIDKAFTEGYAVQMRSELDDLPILKAVRIYWRIAAICMVAAFSAALEGYQLALTNAIVSNKGFIRQMSGGGTKINPTHVAVWGGMLSTGQFVGVGLLQLITDKVGRKVAMHITWVSLVISVSLETAATNWIYWLFARLIGGAGLGMMQATYPVYISENAPTQIRGLLTTSYMLWYVASQIFAPLALRQLAFKDPYNFRIPILTQWGMLGVMLIINLFFLPESPCEWWLVQKGMVEKAETVLAKTHKGVPGYDVKSELSIIIATVEHERQFIAEDKNQYKQIFQGVNFWRLFICFWPKAIQQLTGQSVTNNYGTYFFQLAGNNSPFTVTVILAVCQLVGVLSTSLLSDGFGRRWLTLGLFGSGAVSILAIGILGSFNYQSRELGNVLVFWACVSNFGVIGGASIAYSYIAEIPTQRLRARTASIALMGSFVLGICFNYTVPLMLKVWGVRTGYFFGATGIISCIIGYFVLPEIACRTPAEIDEMFEDKIAPRKFRKHVTQVQLFLEEKQNKGQLSLEDRA</sequence>
<dbReference type="OrthoDB" id="2544694at2759"/>
<name>G9N2X0_HYPVG</name>
<dbReference type="InterPro" id="IPR020846">
    <property type="entry name" value="MFS_dom"/>
</dbReference>
<dbReference type="HOGENOM" id="CLU_001265_11_0_1"/>
<feature type="transmembrane region" description="Helical" evidence="6">
    <location>
        <begin position="352"/>
        <end position="373"/>
    </location>
</feature>
<evidence type="ECO:0000256" key="4">
    <source>
        <dbReference type="ARBA" id="ARBA00022989"/>
    </source>
</evidence>
<dbReference type="InterPro" id="IPR005828">
    <property type="entry name" value="MFS_sugar_transport-like"/>
</dbReference>
<dbReference type="InterPro" id="IPR005829">
    <property type="entry name" value="Sugar_transporter_CS"/>
</dbReference>
<dbReference type="GO" id="GO:0016020">
    <property type="term" value="C:membrane"/>
    <property type="evidence" value="ECO:0007669"/>
    <property type="project" value="UniProtKB-SubCell"/>
</dbReference>
<feature type="transmembrane region" description="Helical" evidence="6">
    <location>
        <begin position="56"/>
        <end position="85"/>
    </location>
</feature>
<accession>G9N2X0</accession>
<comment type="similarity">
    <text evidence="2">Belongs to the major facilitator superfamily. Sugar transporter (TC 2.A.1.1) family.</text>
</comment>
<dbReference type="InterPro" id="IPR050360">
    <property type="entry name" value="MFS_Sugar_Transporters"/>
</dbReference>
<evidence type="ECO:0000256" key="1">
    <source>
        <dbReference type="ARBA" id="ARBA00004141"/>
    </source>
</evidence>
<dbReference type="PANTHER" id="PTHR48022:SF2">
    <property type="entry name" value="PLASTIDIC GLUCOSE TRANSPORTER 4"/>
    <property type="match status" value="1"/>
</dbReference>
<evidence type="ECO:0000259" key="7">
    <source>
        <dbReference type="PROSITE" id="PS50850"/>
    </source>
</evidence>
<dbReference type="Gene3D" id="1.20.1250.20">
    <property type="entry name" value="MFS general substrate transporter like domains"/>
    <property type="match status" value="1"/>
</dbReference>
<evidence type="ECO:0000313" key="9">
    <source>
        <dbReference type="Proteomes" id="UP000007115"/>
    </source>
</evidence>
<reference evidence="8 9" key="1">
    <citation type="journal article" date="2011" name="Genome Biol.">
        <title>Comparative genome sequence analysis underscores mycoparasitism as the ancestral life style of Trichoderma.</title>
        <authorList>
            <person name="Kubicek C.P."/>
            <person name="Herrera-Estrella A."/>
            <person name="Seidl-Seiboth V."/>
            <person name="Martinez D.A."/>
            <person name="Druzhinina I.S."/>
            <person name="Thon M."/>
            <person name="Zeilinger S."/>
            <person name="Casas-Flores S."/>
            <person name="Horwitz B.A."/>
            <person name="Mukherjee P.K."/>
            <person name="Mukherjee M."/>
            <person name="Kredics L."/>
            <person name="Alcaraz L.D."/>
            <person name="Aerts A."/>
            <person name="Antal Z."/>
            <person name="Atanasova L."/>
            <person name="Cervantes-Badillo M.G."/>
            <person name="Challacombe J."/>
            <person name="Chertkov O."/>
            <person name="McCluskey K."/>
            <person name="Coulpier F."/>
            <person name="Deshpande N."/>
            <person name="von Doehren H."/>
            <person name="Ebbole D.J."/>
            <person name="Esquivel-Naranjo E.U."/>
            <person name="Fekete E."/>
            <person name="Flipphi M."/>
            <person name="Glaser F."/>
            <person name="Gomez-Rodriguez E.Y."/>
            <person name="Gruber S."/>
            <person name="Han C."/>
            <person name="Henrissat B."/>
            <person name="Hermosa R."/>
            <person name="Hernandez-Onate M."/>
            <person name="Karaffa L."/>
            <person name="Kosti I."/>
            <person name="Le Crom S."/>
            <person name="Lindquist E."/>
            <person name="Lucas S."/>
            <person name="Luebeck M."/>
            <person name="Luebeck P.S."/>
            <person name="Margeot A."/>
            <person name="Metz B."/>
            <person name="Misra M."/>
            <person name="Nevalainen H."/>
            <person name="Omann M."/>
            <person name="Packer N."/>
            <person name="Perrone G."/>
            <person name="Uresti-Rivera E.E."/>
            <person name="Salamov A."/>
            <person name="Schmoll M."/>
            <person name="Seiboth B."/>
            <person name="Shapiro H."/>
            <person name="Sukno S."/>
            <person name="Tamayo-Ramos J.A."/>
            <person name="Tisch D."/>
            <person name="Wiest A."/>
            <person name="Wilkinson H.H."/>
            <person name="Zhang M."/>
            <person name="Coutinho P.M."/>
            <person name="Kenerley C.M."/>
            <person name="Monte E."/>
            <person name="Baker S.E."/>
            <person name="Grigoriev I.V."/>
        </authorList>
    </citation>
    <scope>NUCLEOTIDE SEQUENCE [LARGE SCALE GENOMIC DNA]</scope>
    <source>
        <strain evidence="9">Gv29-8 / FGSC 10586</strain>
    </source>
</reference>
<feature type="transmembrane region" description="Helical" evidence="6">
    <location>
        <begin position="414"/>
        <end position="435"/>
    </location>
</feature>
<dbReference type="GO" id="GO:0005351">
    <property type="term" value="F:carbohydrate:proton symporter activity"/>
    <property type="evidence" value="ECO:0007669"/>
    <property type="project" value="TreeGrafter"/>
</dbReference>
<dbReference type="VEuPathDB" id="FungiDB:TRIVIDRAFT_157545"/>
<feature type="transmembrane region" description="Helical" evidence="6">
    <location>
        <begin position="380"/>
        <end position="402"/>
    </location>
</feature>
<keyword evidence="4 6" id="KW-1133">Transmembrane helix</keyword>
<feature type="domain" description="Major facilitator superfamily (MFS) profile" evidence="7">
    <location>
        <begin position="63"/>
        <end position="500"/>
    </location>
</feature>
<feature type="transmembrane region" description="Helical" evidence="6">
    <location>
        <begin position="106"/>
        <end position="127"/>
    </location>
</feature>
<keyword evidence="3 6" id="KW-0812">Transmembrane</keyword>
<dbReference type="Proteomes" id="UP000007115">
    <property type="component" value="Unassembled WGS sequence"/>
</dbReference>
<evidence type="ECO:0000256" key="6">
    <source>
        <dbReference type="SAM" id="Phobius"/>
    </source>
</evidence>
<gene>
    <name evidence="8" type="ORF">TRIVIDRAFT_157545</name>
</gene>